<dbReference type="GO" id="GO:0005506">
    <property type="term" value="F:iron ion binding"/>
    <property type="evidence" value="ECO:0007669"/>
    <property type="project" value="InterPro"/>
</dbReference>
<dbReference type="InterPro" id="IPR050196">
    <property type="entry name" value="Cytochrome_P450_Monoox"/>
</dbReference>
<organism evidence="9 10">
    <name type="scientific">Alicyclobacillus acidoterrestris (strain ATCC 49025 / DSM 3922 / CIP 106132 / NCIMB 13137 / GD3B)</name>
    <dbReference type="NCBI Taxonomy" id="1356854"/>
    <lineage>
        <taxon>Bacteria</taxon>
        <taxon>Bacillati</taxon>
        <taxon>Bacillota</taxon>
        <taxon>Bacilli</taxon>
        <taxon>Bacillales</taxon>
        <taxon>Alicyclobacillaceae</taxon>
        <taxon>Alicyclobacillus</taxon>
    </lineage>
</organism>
<dbReference type="RefSeq" id="WP_021295308.1">
    <property type="nucleotide sequence ID" value="NZ_AURB01000057.1"/>
</dbReference>
<evidence type="ECO:0000256" key="4">
    <source>
        <dbReference type="ARBA" id="ARBA00023002"/>
    </source>
</evidence>
<comment type="cofactor">
    <cofactor evidence="7">
        <name>heme</name>
        <dbReference type="ChEBI" id="CHEBI:30413"/>
    </cofactor>
</comment>
<evidence type="ECO:0000256" key="8">
    <source>
        <dbReference type="RuleBase" id="RU000461"/>
    </source>
</evidence>
<dbReference type="Proteomes" id="UP000829401">
    <property type="component" value="Chromosome"/>
</dbReference>
<dbReference type="GO" id="GO:0016705">
    <property type="term" value="F:oxidoreductase activity, acting on paired donors, with incorporation or reduction of molecular oxygen"/>
    <property type="evidence" value="ECO:0007669"/>
    <property type="project" value="InterPro"/>
</dbReference>
<evidence type="ECO:0000313" key="10">
    <source>
        <dbReference type="Proteomes" id="UP000829401"/>
    </source>
</evidence>
<protein>
    <submittedName>
        <fullName evidence="9">Cytochrome P450</fullName>
    </submittedName>
</protein>
<dbReference type="PANTHER" id="PTHR24291:SF50">
    <property type="entry name" value="BIFUNCTIONAL ALBAFLAVENONE MONOOXYGENASE_TERPENE SYNTHASE"/>
    <property type="match status" value="1"/>
</dbReference>
<accession>T0CJ50</accession>
<evidence type="ECO:0000256" key="5">
    <source>
        <dbReference type="ARBA" id="ARBA00023004"/>
    </source>
</evidence>
<dbReference type="Pfam" id="PF00067">
    <property type="entry name" value="p450"/>
    <property type="match status" value="1"/>
</dbReference>
<dbReference type="InterPro" id="IPR036396">
    <property type="entry name" value="Cyt_P450_sf"/>
</dbReference>
<name>T0CJ50_ALIAG</name>
<keyword evidence="6 8" id="KW-0503">Monooxygenase</keyword>
<dbReference type="STRING" id="1356854.N007_02740"/>
<dbReference type="InterPro" id="IPR002401">
    <property type="entry name" value="Cyt_P450_E_grp-I"/>
</dbReference>
<feature type="binding site" description="axial binding residue" evidence="7">
    <location>
        <position position="376"/>
    </location>
    <ligand>
        <name>heme</name>
        <dbReference type="ChEBI" id="CHEBI:30413"/>
    </ligand>
    <ligandPart>
        <name>Fe</name>
        <dbReference type="ChEBI" id="CHEBI:18248"/>
    </ligandPart>
</feature>
<dbReference type="GO" id="GO:0004497">
    <property type="term" value="F:monooxygenase activity"/>
    <property type="evidence" value="ECO:0007669"/>
    <property type="project" value="UniProtKB-KW"/>
</dbReference>
<dbReference type="Gene3D" id="1.10.630.10">
    <property type="entry name" value="Cytochrome P450"/>
    <property type="match status" value="1"/>
</dbReference>
<comment type="similarity">
    <text evidence="1 8">Belongs to the cytochrome P450 family.</text>
</comment>
<dbReference type="PROSITE" id="PS00086">
    <property type="entry name" value="CYTOCHROME_P450"/>
    <property type="match status" value="1"/>
</dbReference>
<dbReference type="eggNOG" id="COG2124">
    <property type="taxonomic scope" value="Bacteria"/>
</dbReference>
<keyword evidence="5 7" id="KW-0408">Iron</keyword>
<evidence type="ECO:0000256" key="1">
    <source>
        <dbReference type="ARBA" id="ARBA00010617"/>
    </source>
</evidence>
<dbReference type="KEGG" id="aaco:K1I37_06670"/>
<dbReference type="GO" id="GO:0020037">
    <property type="term" value="F:heme binding"/>
    <property type="evidence" value="ECO:0007669"/>
    <property type="project" value="InterPro"/>
</dbReference>
<evidence type="ECO:0000256" key="7">
    <source>
        <dbReference type="PIRSR" id="PIRSR602401-1"/>
    </source>
</evidence>
<dbReference type="PANTHER" id="PTHR24291">
    <property type="entry name" value="CYTOCHROME P450 FAMILY 4"/>
    <property type="match status" value="1"/>
</dbReference>
<reference evidence="10" key="1">
    <citation type="journal article" date="2022" name="G3 (Bethesda)">
        <title>Unveiling the complete genome sequence of Alicyclobacillus acidoterrestris DSM 3922T, a taint-producing strain.</title>
        <authorList>
            <person name="Leonardo I.C."/>
            <person name="Barreto Crespo M.T."/>
            <person name="Gaspar F.B."/>
        </authorList>
    </citation>
    <scope>NUCLEOTIDE SEQUENCE [LARGE SCALE GENOMIC DNA]</scope>
    <source>
        <strain evidence="10">DSM 3922</strain>
    </source>
</reference>
<evidence type="ECO:0000256" key="6">
    <source>
        <dbReference type="ARBA" id="ARBA00023033"/>
    </source>
</evidence>
<keyword evidence="4 8" id="KW-0560">Oxidoreductase</keyword>
<dbReference type="AlphaFoldDB" id="T0CJ50"/>
<gene>
    <name evidence="9" type="ORF">K1I37_06670</name>
</gene>
<accession>A0A9E6ZN95</accession>
<evidence type="ECO:0000256" key="3">
    <source>
        <dbReference type="ARBA" id="ARBA00022723"/>
    </source>
</evidence>
<dbReference type="PRINTS" id="PR00385">
    <property type="entry name" value="P450"/>
</dbReference>
<keyword evidence="2 7" id="KW-0349">Heme</keyword>
<dbReference type="EMBL" id="CP080467">
    <property type="protein sequence ID" value="UNO50156.1"/>
    <property type="molecule type" value="Genomic_DNA"/>
</dbReference>
<sequence length="435" mass="49937">MRRYRQFRRDPIAFLENTKTFGDVVKIPSVNRQPTYIIHHPNVIRSILALDEPKIIKGSSAKVLGLTLGEGLLTSERPKHHRQRRQLQPAFHASMVERACADIIRLTAQHIANWGVRGAFCVSDALLDLTLDIVFEGLFGAEVGKDRALLHEIIECSVEYSATRLMQAIPMPYWMPTPSNQRHRRAVEQLDGILYRLLDSMKDDADRPTLLSHILHIQDETGQPLPMEEIRDELATFVIGGHETTANLLSWVLYLLSEHPSVTEKVRKEVDSVLGRRMPTSADVHHLPYVRQVIRETLRLYPPAWTMLRETTELLTVENIEIPARSSLIISPYVVHRDERWFQRANEFIPERFDEANAHEWPRFAYIPFGGGSRTCIGNTFAMAEATLVLAAIVKRYTWHHDKARFVRPEPSVSLRVDGGLWATFYERAPFYQAL</sequence>
<dbReference type="InterPro" id="IPR017972">
    <property type="entry name" value="Cyt_P450_CS"/>
</dbReference>
<keyword evidence="10" id="KW-1185">Reference proteome</keyword>
<dbReference type="OrthoDB" id="9789468at2"/>
<dbReference type="SMR" id="T0CJ50"/>
<dbReference type="SUPFAM" id="SSF48264">
    <property type="entry name" value="Cytochrome P450"/>
    <property type="match status" value="1"/>
</dbReference>
<dbReference type="PRINTS" id="PR00463">
    <property type="entry name" value="EP450I"/>
</dbReference>
<evidence type="ECO:0000313" key="9">
    <source>
        <dbReference type="EMBL" id="UNO50156.1"/>
    </source>
</evidence>
<evidence type="ECO:0000256" key="2">
    <source>
        <dbReference type="ARBA" id="ARBA00022617"/>
    </source>
</evidence>
<keyword evidence="3 7" id="KW-0479">Metal-binding</keyword>
<proteinExistence type="inferred from homology"/>
<dbReference type="InterPro" id="IPR001128">
    <property type="entry name" value="Cyt_P450"/>
</dbReference>